<accession>A0A4V3XAG4</accession>
<proteinExistence type="predicted"/>
<dbReference type="AlphaFoldDB" id="A0A4V3XAG4"/>
<protein>
    <submittedName>
        <fullName evidence="2">Uncharacterized protein</fullName>
    </submittedName>
</protein>
<dbReference type="Proteomes" id="UP000309038">
    <property type="component" value="Unassembled WGS sequence"/>
</dbReference>
<reference evidence="2 3" key="1">
    <citation type="submission" date="2019-02" db="EMBL/GenBank/DDBJ databases">
        <title>Genome sequencing of the rare red list fungi Phlebia centrifuga.</title>
        <authorList>
            <person name="Buettner E."/>
            <person name="Kellner H."/>
        </authorList>
    </citation>
    <scope>NUCLEOTIDE SEQUENCE [LARGE SCALE GENOMIC DNA]</scope>
    <source>
        <strain evidence="2 3">DSM 108282</strain>
    </source>
</reference>
<organism evidence="2 3">
    <name type="scientific">Hermanssonia centrifuga</name>
    <dbReference type="NCBI Taxonomy" id="98765"/>
    <lineage>
        <taxon>Eukaryota</taxon>
        <taxon>Fungi</taxon>
        <taxon>Dikarya</taxon>
        <taxon>Basidiomycota</taxon>
        <taxon>Agaricomycotina</taxon>
        <taxon>Agaricomycetes</taxon>
        <taxon>Polyporales</taxon>
        <taxon>Meruliaceae</taxon>
        <taxon>Hermanssonia</taxon>
    </lineage>
</organism>
<name>A0A4V3XAG4_9APHY</name>
<evidence type="ECO:0000256" key="1">
    <source>
        <dbReference type="SAM" id="MobiDB-lite"/>
    </source>
</evidence>
<feature type="region of interest" description="Disordered" evidence="1">
    <location>
        <begin position="371"/>
        <end position="408"/>
    </location>
</feature>
<gene>
    <name evidence="2" type="ORF">EW026_g4084</name>
</gene>
<sequence>MARTRTRNENAVPIRRAALSDSKRRERRERYQDLKNELATTQNIFAASAREIAKKYGRTERWTKRQVLMSTVTKHRKPNVWNAFVRDKLNACNKGRAIGHRVLLPDFLREQGDRLKTEYERLTSAEKKAYREELLTLREERSTMKARDNPKGCSNRSTISLWKAEERCESNSLIHAACSPESDQFASACARTGCEGFFIAVRGAIEDYHEPQAAYTKGAAGFVRDVLKMEPGILTLKFESNVVSSAAVEIQVPEAPAKFNKTQAISSARGLLQQTLNEILRRRDCRAVPKGKEKEIKMNYDNYEAKIVEKYGVALVGFPCKLTNPANLGRTHLQQVIRAFDDGTCHWKKLSKPELDMRIKQNKERQAAGEQIYKARKVASRKQRGDPKSAEMIEEEHEDGEQREELNGTELSQMMYLWRK</sequence>
<dbReference type="EMBL" id="SGPJ01000138">
    <property type="protein sequence ID" value="THG98022.1"/>
    <property type="molecule type" value="Genomic_DNA"/>
</dbReference>
<feature type="compositionally biased region" description="Acidic residues" evidence="1">
    <location>
        <begin position="392"/>
        <end position="402"/>
    </location>
</feature>
<evidence type="ECO:0000313" key="2">
    <source>
        <dbReference type="EMBL" id="THG98022.1"/>
    </source>
</evidence>
<keyword evidence="3" id="KW-1185">Reference proteome</keyword>
<comment type="caution">
    <text evidence="2">The sequence shown here is derived from an EMBL/GenBank/DDBJ whole genome shotgun (WGS) entry which is preliminary data.</text>
</comment>
<evidence type="ECO:0000313" key="3">
    <source>
        <dbReference type="Proteomes" id="UP000309038"/>
    </source>
</evidence>